<dbReference type="GO" id="GO:0000136">
    <property type="term" value="C:mannan polymerase complex"/>
    <property type="evidence" value="ECO:0007669"/>
    <property type="project" value="TreeGrafter"/>
</dbReference>
<dbReference type="GO" id="GO:0000009">
    <property type="term" value="F:alpha-1,6-mannosyltransferase activity"/>
    <property type="evidence" value="ECO:0007669"/>
    <property type="project" value="InterPro"/>
</dbReference>
<comment type="caution">
    <text evidence="1">The sequence shown here is derived from an EMBL/GenBank/DDBJ whole genome shotgun (WGS) entry which is preliminary data.</text>
</comment>
<organism evidence="1 2">
    <name type="scientific">Kwoniella newhampshirensis</name>
    <dbReference type="NCBI Taxonomy" id="1651941"/>
    <lineage>
        <taxon>Eukaryota</taxon>
        <taxon>Fungi</taxon>
        <taxon>Dikarya</taxon>
        <taxon>Basidiomycota</taxon>
        <taxon>Agaricomycotina</taxon>
        <taxon>Tremellomycetes</taxon>
        <taxon>Tremellales</taxon>
        <taxon>Cryptococcaceae</taxon>
        <taxon>Kwoniella</taxon>
    </lineage>
</organism>
<dbReference type="AlphaFoldDB" id="A0AAW0Z2J5"/>
<evidence type="ECO:0000313" key="2">
    <source>
        <dbReference type="Proteomes" id="UP001388673"/>
    </source>
</evidence>
<proteinExistence type="predicted"/>
<dbReference type="EMBL" id="JBCAWK010000003">
    <property type="protein sequence ID" value="KAK8864384.1"/>
    <property type="molecule type" value="Genomic_DNA"/>
</dbReference>
<dbReference type="SUPFAM" id="SSF53448">
    <property type="entry name" value="Nucleotide-diphospho-sugar transferases"/>
    <property type="match status" value="1"/>
</dbReference>
<dbReference type="Proteomes" id="UP001388673">
    <property type="component" value="Unassembled WGS sequence"/>
</dbReference>
<gene>
    <name evidence="1" type="ORF">IAR55_001632</name>
</gene>
<protein>
    <submittedName>
        <fullName evidence="1">Uncharacterized protein</fullName>
    </submittedName>
</protein>
<dbReference type="RefSeq" id="XP_066804680.1">
    <property type="nucleotide sequence ID" value="XM_066944757.1"/>
</dbReference>
<reference evidence="1 2" key="1">
    <citation type="journal article" date="2024" name="bioRxiv">
        <title>Comparative genomics of Cryptococcus and Kwoniella reveals pathogenesis evolution and contrasting karyotype dynamics via intercentromeric recombination or chromosome fusion.</title>
        <authorList>
            <person name="Coelho M.A."/>
            <person name="David-Palma M."/>
            <person name="Shea T."/>
            <person name="Bowers K."/>
            <person name="McGinley-Smith S."/>
            <person name="Mohammad A.W."/>
            <person name="Gnirke A."/>
            <person name="Yurkov A.M."/>
            <person name="Nowrousian M."/>
            <person name="Sun S."/>
            <person name="Cuomo C.A."/>
            <person name="Heitman J."/>
        </authorList>
    </citation>
    <scope>NUCLEOTIDE SEQUENCE [LARGE SCALE GENOMIC DNA]</scope>
    <source>
        <strain evidence="1 2">CBS 13917</strain>
    </source>
</reference>
<keyword evidence="2" id="KW-1185">Reference proteome</keyword>
<dbReference type="PANTHER" id="PTHR31834">
    <property type="entry name" value="INITIATION-SPECIFIC ALPHA-1,6-MANNOSYLTRANSFERASE"/>
    <property type="match status" value="1"/>
</dbReference>
<dbReference type="GO" id="GO:0006487">
    <property type="term" value="P:protein N-linked glycosylation"/>
    <property type="evidence" value="ECO:0007669"/>
    <property type="project" value="TreeGrafter"/>
</dbReference>
<dbReference type="KEGG" id="kne:92178891"/>
<name>A0AAW0Z2J5_9TREE</name>
<dbReference type="PANTHER" id="PTHR31834:SF1">
    <property type="entry name" value="INITIATION-SPECIFIC ALPHA-1,6-MANNOSYLTRANSFERASE"/>
    <property type="match status" value="1"/>
</dbReference>
<dbReference type="GeneID" id="92178891"/>
<dbReference type="InterPro" id="IPR039367">
    <property type="entry name" value="Och1-like"/>
</dbReference>
<evidence type="ECO:0000313" key="1">
    <source>
        <dbReference type="EMBL" id="KAK8864384.1"/>
    </source>
</evidence>
<dbReference type="InterPro" id="IPR029044">
    <property type="entry name" value="Nucleotide-diphossugar_trans"/>
</dbReference>
<sequence length="357" mass="39915">MAFEPTYPSLWLSAPDHDTNVAVWGSPILPFPSSRRGTSTAHAEKSLCRCPAQPAVRPTDWGERNMTPLTHRTRSIPLLVVLALVVSILYLQNGPAEVEYTFPQGVLVDYTSPSTHCFWPQTEDEVGKGSESANDRLRAGTIKDWIGWRTSTSSDRKGAASDSDGYVGHSVNDGFTWEGQLPDVIPVNGIEEYMLAHIEDLQNGHDPQHDFEEYGLNLGNISLSSYTAELLSTYREYLLPEHLSSSPPSRPPSYLPPVLSRLSLRPPIAPLPPRPNQVMTTEKSVGDLPEEFGRWKEIMPDWEIKYYDDPALKAWVKGVFGGSKAQKIWDKLPRQVLKTDVFRYMAMLVEGGIYTDS</sequence>
<accession>A0AAW0Z2J5</accession>